<dbReference type="EMBL" id="AOGK01000001">
    <property type="protein sequence ID" value="MDG5973781.1"/>
    <property type="molecule type" value="Genomic_DNA"/>
</dbReference>
<organism evidence="1 2">
    <name type="scientific">Hydrogenophaga taeniospiralis CCUG 15921</name>
    <dbReference type="NCBI Taxonomy" id="1281780"/>
    <lineage>
        <taxon>Bacteria</taxon>
        <taxon>Pseudomonadati</taxon>
        <taxon>Pseudomonadota</taxon>
        <taxon>Betaproteobacteria</taxon>
        <taxon>Burkholderiales</taxon>
        <taxon>Comamonadaceae</taxon>
        <taxon>Hydrogenophaga</taxon>
    </lineage>
</organism>
<dbReference type="AlphaFoldDB" id="A0A9X4NNV5"/>
<comment type="caution">
    <text evidence="1">The sequence shown here is derived from an EMBL/GenBank/DDBJ whole genome shotgun (WGS) entry which is preliminary data.</text>
</comment>
<dbReference type="Proteomes" id="UP001152876">
    <property type="component" value="Unassembled WGS sequence"/>
</dbReference>
<evidence type="ECO:0000313" key="1">
    <source>
        <dbReference type="EMBL" id="MDG5973781.1"/>
    </source>
</evidence>
<protein>
    <submittedName>
        <fullName evidence="1">Uncharacterized protein</fullName>
    </submittedName>
</protein>
<sequence>MGLVKAAGLAPLDWSAHLGELQELLSSCEFLLPVAEVSARPGNAPEVVALWLKAVAATARIRIANCGGMGAVAPMVTQEVDSQLINTRK</sequence>
<keyword evidence="2" id="KW-1185">Reference proteome</keyword>
<reference evidence="1" key="1">
    <citation type="submission" date="2013-01" db="EMBL/GenBank/DDBJ databases">
        <title>Genome draft of Hydrogenophaga taeniospiralis 2K1.</title>
        <authorList>
            <person name="Gomila M."/>
            <person name="Lalucat J."/>
        </authorList>
    </citation>
    <scope>NUCLEOTIDE SEQUENCE</scope>
    <source>
        <strain evidence="1">CCUG 15921</strain>
    </source>
</reference>
<name>A0A9X4NNV5_9BURK</name>
<proteinExistence type="predicted"/>
<accession>A0A9X4NNV5</accession>
<evidence type="ECO:0000313" key="2">
    <source>
        <dbReference type="Proteomes" id="UP001152876"/>
    </source>
</evidence>
<gene>
    <name evidence="1" type="ORF">H010_00870</name>
</gene>